<dbReference type="EMBL" id="CP021422">
    <property type="protein sequence ID" value="ASB40101.1"/>
    <property type="molecule type" value="Genomic_DNA"/>
</dbReference>
<dbReference type="PROSITE" id="PS51257">
    <property type="entry name" value="PROKAR_LIPOPROTEIN"/>
    <property type="match status" value="1"/>
</dbReference>
<evidence type="ECO:0000313" key="1">
    <source>
        <dbReference type="EMBL" id="ASB40101.1"/>
    </source>
</evidence>
<reference evidence="1" key="1">
    <citation type="journal article" date="2017" name="Genome Announc.">
        <title>High-Quality Whole-Genome Sequences of the Oligo-Mouse-Microbiota Bacterial Community.</title>
        <authorList>
            <person name="Garzetti D."/>
            <person name="Brugiroux S."/>
            <person name="Bunk B."/>
            <person name="Pukall R."/>
            <person name="McCoy K.D."/>
            <person name="Macpherson A.J."/>
            <person name="Stecher B."/>
        </authorList>
    </citation>
    <scope>NUCLEOTIDE SEQUENCE</scope>
    <source>
        <strain evidence="1">KB18</strain>
    </source>
</reference>
<reference evidence="3" key="2">
    <citation type="submission" date="2017-05" db="EMBL/GenBank/DDBJ databases">
        <title>Improved OligoMM genomes.</title>
        <authorList>
            <person name="Garzetti D."/>
        </authorList>
    </citation>
    <scope>NUCLEOTIDE SEQUENCE [LARGE SCALE GENOMIC DNA]</scope>
    <source>
        <strain evidence="3">KB18</strain>
    </source>
</reference>
<organism evidence="2 4">
    <name type="scientific">Acutalibacter muris</name>
    <dbReference type="NCBI Taxonomy" id="1796620"/>
    <lineage>
        <taxon>Bacteria</taxon>
        <taxon>Bacillati</taxon>
        <taxon>Bacillota</taxon>
        <taxon>Clostridia</taxon>
        <taxon>Eubacteriales</taxon>
        <taxon>Acutalibacteraceae</taxon>
        <taxon>Acutalibacter</taxon>
    </lineage>
</organism>
<dbReference type="AlphaFoldDB" id="A0A1Z2XNX6"/>
<dbReference type="KEGG" id="amur:ADH66_05160"/>
<evidence type="ECO:0008006" key="5">
    <source>
        <dbReference type="Google" id="ProtNLM"/>
    </source>
</evidence>
<evidence type="ECO:0000313" key="3">
    <source>
        <dbReference type="Proteomes" id="UP000196710"/>
    </source>
</evidence>
<evidence type="ECO:0000313" key="2">
    <source>
        <dbReference type="EMBL" id="QQR29391.1"/>
    </source>
</evidence>
<name>A0A1Z2XNX6_9FIRM</name>
<accession>A0A1Z2XNX6</accession>
<reference evidence="2 4" key="3">
    <citation type="submission" date="2020-11" db="EMBL/GenBank/DDBJ databases">
        <title>Closed and high quality bacterial genomes of the OMM12 community.</title>
        <authorList>
            <person name="Marbouty M."/>
            <person name="Lamy-Besnier Q."/>
            <person name="Debarbieux L."/>
            <person name="Koszul R."/>
        </authorList>
    </citation>
    <scope>NUCLEOTIDE SEQUENCE [LARGE SCALE GENOMIC DNA]</scope>
    <source>
        <strain evidence="2 4">KB18</strain>
    </source>
</reference>
<keyword evidence="3" id="KW-1185">Reference proteome</keyword>
<dbReference type="EMBL" id="CP065321">
    <property type="protein sequence ID" value="QQR29391.1"/>
    <property type="molecule type" value="Genomic_DNA"/>
</dbReference>
<evidence type="ECO:0000313" key="4">
    <source>
        <dbReference type="Proteomes" id="UP000596035"/>
    </source>
</evidence>
<proteinExistence type="predicted"/>
<dbReference type="Proteomes" id="UP000596035">
    <property type="component" value="Chromosome"/>
</dbReference>
<gene>
    <name evidence="1" type="ORF">ADH66_05160</name>
    <name evidence="2" type="ORF">I5Q82_15235</name>
</gene>
<sequence length="274" mass="30339">MENTNCRKHIAVLLAVVLLCALFTGCKRGGEESSATTMKAATKEGVKELPMVTVLVDLCQSDLTATAVSDLLNSTPGYGEEFMIASETLPDFWTSGQRREAALTQLKTEILAGKGPEVFLCENPIMENGNMGGAVFEFPRQAMDSHLLLPLDQYIEESERLEWDRLVSSGMGAFFDMFSNGIWQTSNGQNGELLKQLNGQPVHMGVPCAGWTNTEENYSQFSALLGQINDAVFHTPVEQEFDRLTREVNAAEEGEIEDIVHEHYMKMQMMLAES</sequence>
<protein>
    <recommendedName>
        <fullName evidence="5">DUF3502 domain-containing protein</fullName>
    </recommendedName>
</protein>
<dbReference type="Proteomes" id="UP000196710">
    <property type="component" value="Chromosome"/>
</dbReference>
<dbReference type="RefSeq" id="WP_066534818.1">
    <property type="nucleotide sequence ID" value="NZ_CP021422.1"/>
</dbReference>